<reference evidence="4 5" key="1">
    <citation type="submission" date="2012-02" db="EMBL/GenBank/DDBJ databases">
        <title>Improved High-Quality Draft sequence of Thermoanaerobacter siderophilus SR4.</title>
        <authorList>
            <consortium name="US DOE Joint Genome Institute"/>
            <person name="Lucas S."/>
            <person name="Han J."/>
            <person name="Lapidus A."/>
            <person name="Cheng J.-F."/>
            <person name="Goodwin L."/>
            <person name="Pitluck S."/>
            <person name="Peters L."/>
            <person name="Detter J.C."/>
            <person name="Han C."/>
            <person name="Tapia R."/>
            <person name="Land M."/>
            <person name="Hauser L."/>
            <person name="Kyrpides N."/>
            <person name="Ivanova N."/>
            <person name="Pagani I."/>
            <person name="Hemme C."/>
            <person name="Woyke T."/>
        </authorList>
    </citation>
    <scope>NUCLEOTIDE SEQUENCE [LARGE SCALE GENOMIC DNA]</scope>
    <source>
        <strain evidence="4 5">SR4</strain>
    </source>
</reference>
<dbReference type="Proteomes" id="UP000005110">
    <property type="component" value="Chromosome"/>
</dbReference>
<dbReference type="InterPro" id="IPR028098">
    <property type="entry name" value="Glyco_trans_4-like_N"/>
</dbReference>
<sequence length="390" mass="45254">MRDNRIQDVALISSYNPYITNLGGLQIHLLLLEKGLRLNNVNVVTKYYTFSSFEKAKLVFRYPFYKFMSYKDRVITRTKLIEKFFKKQHFEIFQVVNAHDVISGAFCNSKKIVLTLHGYYTREAINYGGFSKEDIPDFERFGRDLEKRAIDKAQRIITVDSRIKEYVVSEFSFPKEKVDVIFNAVDIDIFKPISELEKKQIREELGWGEEDFVVFIPRRYVKKNGVIYAAKAANILKEKDIKFIFAGIGPLKEEILNITHKNKNVKVLEGIPHDEIVKYYKVCDVVLIPSITSDGVEEATSLSMLEGMSCGKIVVCTPIGGMKEIIKHGVNGFFVEQKSEEAIAYIIEKIKEDFYKLDSIRQEARKYIEKNHSYIVHARKFIEVYEKAIK</sequence>
<evidence type="ECO:0000259" key="3">
    <source>
        <dbReference type="Pfam" id="PF13439"/>
    </source>
</evidence>
<protein>
    <submittedName>
        <fullName evidence="4">Glycosyltransferase</fullName>
    </submittedName>
</protein>
<proteinExistence type="predicted"/>
<keyword evidence="5" id="KW-1185">Reference proteome</keyword>
<dbReference type="GO" id="GO:0009103">
    <property type="term" value="P:lipopolysaccharide biosynthetic process"/>
    <property type="evidence" value="ECO:0007669"/>
    <property type="project" value="TreeGrafter"/>
</dbReference>
<name>I9KUK8_9THEO</name>
<dbReference type="PANTHER" id="PTHR46401:SF2">
    <property type="entry name" value="GLYCOSYLTRANSFERASE WBBK-RELATED"/>
    <property type="match status" value="1"/>
</dbReference>
<dbReference type="AlphaFoldDB" id="I9KUK8"/>
<dbReference type="Gene3D" id="3.40.50.2000">
    <property type="entry name" value="Glycogen Phosphorylase B"/>
    <property type="match status" value="2"/>
</dbReference>
<feature type="domain" description="Glycosyltransferase subfamily 4-like N-terminal" evidence="3">
    <location>
        <begin position="23"/>
        <end position="188"/>
    </location>
</feature>
<gene>
    <name evidence="4" type="ORF">ThesiDRAFT1_1780</name>
</gene>
<evidence type="ECO:0000313" key="4">
    <source>
        <dbReference type="EMBL" id="EIW00664.1"/>
    </source>
</evidence>
<dbReference type="Pfam" id="PF13439">
    <property type="entry name" value="Glyco_transf_4"/>
    <property type="match status" value="1"/>
</dbReference>
<dbReference type="CDD" id="cd03801">
    <property type="entry name" value="GT4_PimA-like"/>
    <property type="match status" value="1"/>
</dbReference>
<dbReference type="EMBL" id="CM001486">
    <property type="protein sequence ID" value="EIW00664.1"/>
    <property type="molecule type" value="Genomic_DNA"/>
</dbReference>
<dbReference type="PANTHER" id="PTHR46401">
    <property type="entry name" value="GLYCOSYLTRANSFERASE WBBK-RELATED"/>
    <property type="match status" value="1"/>
</dbReference>
<dbReference type="SUPFAM" id="SSF53756">
    <property type="entry name" value="UDP-Glycosyltransferase/glycogen phosphorylase"/>
    <property type="match status" value="1"/>
</dbReference>
<feature type="domain" description="Glycosyl transferase family 1" evidence="2">
    <location>
        <begin position="198"/>
        <end position="366"/>
    </location>
</feature>
<dbReference type="InterPro" id="IPR001296">
    <property type="entry name" value="Glyco_trans_1"/>
</dbReference>
<dbReference type="Pfam" id="PF00534">
    <property type="entry name" value="Glycos_transf_1"/>
    <property type="match status" value="1"/>
</dbReference>
<evidence type="ECO:0000256" key="1">
    <source>
        <dbReference type="ARBA" id="ARBA00022679"/>
    </source>
</evidence>
<dbReference type="GO" id="GO:0016757">
    <property type="term" value="F:glycosyltransferase activity"/>
    <property type="evidence" value="ECO:0007669"/>
    <property type="project" value="InterPro"/>
</dbReference>
<keyword evidence="1 4" id="KW-0808">Transferase</keyword>
<dbReference type="RefSeq" id="WP_006570112.1">
    <property type="nucleotide sequence ID" value="NZ_CM001486.1"/>
</dbReference>
<evidence type="ECO:0000313" key="5">
    <source>
        <dbReference type="Proteomes" id="UP000005110"/>
    </source>
</evidence>
<organism evidence="4 5">
    <name type="scientific">Thermoanaerobacter siderophilus SR4</name>
    <dbReference type="NCBI Taxonomy" id="880478"/>
    <lineage>
        <taxon>Bacteria</taxon>
        <taxon>Bacillati</taxon>
        <taxon>Bacillota</taxon>
        <taxon>Clostridia</taxon>
        <taxon>Thermoanaerobacterales</taxon>
        <taxon>Thermoanaerobacteraceae</taxon>
        <taxon>Thermoanaerobacter</taxon>
    </lineage>
</organism>
<evidence type="ECO:0000259" key="2">
    <source>
        <dbReference type="Pfam" id="PF00534"/>
    </source>
</evidence>
<accession>I9KUK8</accession>
<dbReference type="PATRIC" id="fig|880478.3.peg.161"/>
<dbReference type="HOGENOM" id="CLU_009583_2_5_9"/>